<accession>A0A9D2TZX8</accession>
<keyword evidence="7" id="KW-0687">Ribonucleoprotein</keyword>
<dbReference type="InterPro" id="IPR006464">
    <property type="entry name" value="AcTrfase_RimI/Ard1"/>
</dbReference>
<evidence type="ECO:0000313" key="8">
    <source>
        <dbReference type="Proteomes" id="UP000823851"/>
    </source>
</evidence>
<keyword evidence="7" id="KW-0689">Ribosomal protein</keyword>
<dbReference type="SUPFAM" id="SSF55729">
    <property type="entry name" value="Acyl-CoA N-acyltransferases (Nat)"/>
    <property type="match status" value="1"/>
</dbReference>
<dbReference type="PROSITE" id="PS51186">
    <property type="entry name" value="GNAT"/>
    <property type="match status" value="1"/>
</dbReference>
<evidence type="ECO:0000313" key="7">
    <source>
        <dbReference type="EMBL" id="HJD32816.1"/>
    </source>
</evidence>
<dbReference type="AlphaFoldDB" id="A0A9D2TZX8"/>
<dbReference type="InterPro" id="IPR016181">
    <property type="entry name" value="Acyl_CoA_acyltransferase"/>
</dbReference>
<reference evidence="7" key="1">
    <citation type="journal article" date="2021" name="PeerJ">
        <title>Extensive microbial diversity within the chicken gut microbiome revealed by metagenomics and culture.</title>
        <authorList>
            <person name="Gilroy R."/>
            <person name="Ravi A."/>
            <person name="Getino M."/>
            <person name="Pursley I."/>
            <person name="Horton D.L."/>
            <person name="Alikhan N.F."/>
            <person name="Baker D."/>
            <person name="Gharbi K."/>
            <person name="Hall N."/>
            <person name="Watson M."/>
            <person name="Adriaenssens E.M."/>
            <person name="Foster-Nyarko E."/>
            <person name="Jarju S."/>
            <person name="Secka A."/>
            <person name="Antonio M."/>
            <person name="Oren A."/>
            <person name="Chaudhuri R.R."/>
            <person name="La Ragione R."/>
            <person name="Hildebrand F."/>
            <person name="Pallen M.J."/>
        </authorList>
    </citation>
    <scope>NUCLEOTIDE SEQUENCE</scope>
    <source>
        <strain evidence="7">ChiHjej8B7-25341</strain>
    </source>
</reference>
<evidence type="ECO:0000256" key="1">
    <source>
        <dbReference type="ARBA" id="ARBA00005395"/>
    </source>
</evidence>
<dbReference type="GO" id="GO:0008080">
    <property type="term" value="F:N-acetyltransferase activity"/>
    <property type="evidence" value="ECO:0007669"/>
    <property type="project" value="InterPro"/>
</dbReference>
<sequence length="180" mass="19713">MWIRELSEADLEQAVCLEQECFGSQAWSGQALLDAVRNENALYLAAFETCAPAGSASTDPVSVNSAPKKPASGNPAPEPSDPEAPVLAGCCGVWLSFEEGEIMNVAVRREYRRKGVAGRLMKELLSRAEKRGAARFILEVREGNLPAVRLYESLGFLHAGRRRNFYSDPAEDALIMIKEI</sequence>
<dbReference type="Proteomes" id="UP000823851">
    <property type="component" value="Unassembled WGS sequence"/>
</dbReference>
<dbReference type="CDD" id="cd04301">
    <property type="entry name" value="NAT_SF"/>
    <property type="match status" value="1"/>
</dbReference>
<dbReference type="InterPro" id="IPR000182">
    <property type="entry name" value="GNAT_dom"/>
</dbReference>
<keyword evidence="4" id="KW-0012">Acyltransferase</keyword>
<comment type="similarity">
    <text evidence="1">Belongs to the acetyltransferase family. RimI subfamily.</text>
</comment>
<evidence type="ECO:0000256" key="3">
    <source>
        <dbReference type="ARBA" id="ARBA00022679"/>
    </source>
</evidence>
<gene>
    <name evidence="7" type="primary">rimI</name>
    <name evidence="7" type="ORF">H9912_12865</name>
</gene>
<keyword evidence="3" id="KW-0808">Transferase</keyword>
<evidence type="ECO:0000259" key="6">
    <source>
        <dbReference type="PROSITE" id="PS51186"/>
    </source>
</evidence>
<reference evidence="7" key="2">
    <citation type="submission" date="2021-04" db="EMBL/GenBank/DDBJ databases">
        <authorList>
            <person name="Gilroy R."/>
        </authorList>
    </citation>
    <scope>NUCLEOTIDE SEQUENCE</scope>
    <source>
        <strain evidence="7">ChiHjej8B7-25341</strain>
    </source>
</reference>
<dbReference type="NCBIfam" id="TIGR01575">
    <property type="entry name" value="rimI"/>
    <property type="match status" value="1"/>
</dbReference>
<feature type="region of interest" description="Disordered" evidence="5">
    <location>
        <begin position="58"/>
        <end position="83"/>
    </location>
</feature>
<dbReference type="PANTHER" id="PTHR43420">
    <property type="entry name" value="ACETYLTRANSFERASE"/>
    <property type="match status" value="1"/>
</dbReference>
<comment type="caution">
    <text evidence="7">The sequence shown here is derived from an EMBL/GenBank/DDBJ whole genome shotgun (WGS) entry which is preliminary data.</text>
</comment>
<evidence type="ECO:0000256" key="4">
    <source>
        <dbReference type="ARBA" id="ARBA00023315"/>
    </source>
</evidence>
<keyword evidence="2" id="KW-0963">Cytoplasm</keyword>
<dbReference type="EMBL" id="DWUW01000368">
    <property type="protein sequence ID" value="HJD32816.1"/>
    <property type="molecule type" value="Genomic_DNA"/>
</dbReference>
<protein>
    <submittedName>
        <fullName evidence="7">Ribosomal protein S18-alanine N-acetyltransferase</fullName>
    </submittedName>
</protein>
<proteinExistence type="inferred from homology"/>
<dbReference type="PANTHER" id="PTHR43420:SF44">
    <property type="entry name" value="ACETYLTRANSFERASE YPEA"/>
    <property type="match status" value="1"/>
</dbReference>
<name>A0A9D2TZX8_9FIRM</name>
<organism evidence="7 8">
    <name type="scientific">Candidatus Eisenbergiella stercorigallinarum</name>
    <dbReference type="NCBI Taxonomy" id="2838557"/>
    <lineage>
        <taxon>Bacteria</taxon>
        <taxon>Bacillati</taxon>
        <taxon>Bacillota</taxon>
        <taxon>Clostridia</taxon>
        <taxon>Lachnospirales</taxon>
        <taxon>Lachnospiraceae</taxon>
        <taxon>Eisenbergiella</taxon>
    </lineage>
</organism>
<dbReference type="Gene3D" id="3.40.630.30">
    <property type="match status" value="1"/>
</dbReference>
<feature type="domain" description="N-acetyltransferase" evidence="6">
    <location>
        <begin position="1"/>
        <end position="180"/>
    </location>
</feature>
<dbReference type="Pfam" id="PF00583">
    <property type="entry name" value="Acetyltransf_1"/>
    <property type="match status" value="1"/>
</dbReference>
<dbReference type="GO" id="GO:0005840">
    <property type="term" value="C:ribosome"/>
    <property type="evidence" value="ECO:0007669"/>
    <property type="project" value="UniProtKB-KW"/>
</dbReference>
<evidence type="ECO:0000256" key="5">
    <source>
        <dbReference type="SAM" id="MobiDB-lite"/>
    </source>
</evidence>
<dbReference type="InterPro" id="IPR050680">
    <property type="entry name" value="YpeA/RimI_acetyltransf"/>
</dbReference>
<evidence type="ECO:0000256" key="2">
    <source>
        <dbReference type="ARBA" id="ARBA00022490"/>
    </source>
</evidence>